<proteinExistence type="predicted"/>
<sequence length="403" mass="45233">MALPSAVTARLAPELYDLFIDEFRSSKFTLSNCSLVCKAWLPRCRRHLFYSATLRPDFVNFLRSSSHATATVVPHIRSIGLGGMWMREQQDESYDIIMFMTTLEHLQRIQMETWSWSYLAPPATTALLSGPGRMFQTLRVLDLQFIQFPSFAILRTFASRFDGLQQLIFDNVTWDVVDADASQSDDPPPFLSRLHTLKLVACSNTPILSWLSNGAPSVAPIRSLNLPEILPCEASVIGPFLSSIVSSLENLELGFLAHNPEDTPALRDAIGEIDLSLHTRLRTICVHQLSLFQFPSSPSSPTTPPPGADVSPYIWLVPFFARIAPTELSQITFNIWLGGESQLDLIDWTALAGVLSDLTKLHVVQLRVRGMDKDMQDNVKGWIGHRLRDWGRAQECLQVLLLE</sequence>
<organism evidence="1 2">
    <name type="scientific">Roridomyces roridus</name>
    <dbReference type="NCBI Taxonomy" id="1738132"/>
    <lineage>
        <taxon>Eukaryota</taxon>
        <taxon>Fungi</taxon>
        <taxon>Dikarya</taxon>
        <taxon>Basidiomycota</taxon>
        <taxon>Agaricomycotina</taxon>
        <taxon>Agaricomycetes</taxon>
        <taxon>Agaricomycetidae</taxon>
        <taxon>Agaricales</taxon>
        <taxon>Marasmiineae</taxon>
        <taxon>Mycenaceae</taxon>
        <taxon>Roridomyces</taxon>
    </lineage>
</organism>
<evidence type="ECO:0000313" key="1">
    <source>
        <dbReference type="EMBL" id="KAJ7637147.1"/>
    </source>
</evidence>
<protein>
    <submittedName>
        <fullName evidence="1">Uncharacterized protein</fullName>
    </submittedName>
</protein>
<keyword evidence="2" id="KW-1185">Reference proteome</keyword>
<name>A0AAD7C2I5_9AGAR</name>
<gene>
    <name evidence="1" type="ORF">FB45DRAFT_742343</name>
</gene>
<dbReference type="SUPFAM" id="SSF52047">
    <property type="entry name" value="RNI-like"/>
    <property type="match status" value="1"/>
</dbReference>
<accession>A0AAD7C2I5</accession>
<comment type="caution">
    <text evidence="1">The sequence shown here is derived from an EMBL/GenBank/DDBJ whole genome shotgun (WGS) entry which is preliminary data.</text>
</comment>
<dbReference type="AlphaFoldDB" id="A0AAD7C2I5"/>
<reference evidence="1" key="1">
    <citation type="submission" date="2023-03" db="EMBL/GenBank/DDBJ databases">
        <title>Massive genome expansion in bonnet fungi (Mycena s.s.) driven by repeated elements and novel gene families across ecological guilds.</title>
        <authorList>
            <consortium name="Lawrence Berkeley National Laboratory"/>
            <person name="Harder C.B."/>
            <person name="Miyauchi S."/>
            <person name="Viragh M."/>
            <person name="Kuo A."/>
            <person name="Thoen E."/>
            <person name="Andreopoulos B."/>
            <person name="Lu D."/>
            <person name="Skrede I."/>
            <person name="Drula E."/>
            <person name="Henrissat B."/>
            <person name="Morin E."/>
            <person name="Kohler A."/>
            <person name="Barry K."/>
            <person name="LaButti K."/>
            <person name="Morin E."/>
            <person name="Salamov A."/>
            <person name="Lipzen A."/>
            <person name="Mereny Z."/>
            <person name="Hegedus B."/>
            <person name="Baldrian P."/>
            <person name="Stursova M."/>
            <person name="Weitz H."/>
            <person name="Taylor A."/>
            <person name="Grigoriev I.V."/>
            <person name="Nagy L.G."/>
            <person name="Martin F."/>
            <person name="Kauserud H."/>
        </authorList>
    </citation>
    <scope>NUCLEOTIDE SEQUENCE</scope>
    <source>
        <strain evidence="1">9284</strain>
    </source>
</reference>
<evidence type="ECO:0000313" key="2">
    <source>
        <dbReference type="Proteomes" id="UP001221142"/>
    </source>
</evidence>
<dbReference type="EMBL" id="JARKIF010000006">
    <property type="protein sequence ID" value="KAJ7637147.1"/>
    <property type="molecule type" value="Genomic_DNA"/>
</dbReference>
<dbReference type="Proteomes" id="UP001221142">
    <property type="component" value="Unassembled WGS sequence"/>
</dbReference>